<dbReference type="EMBL" id="BSRL01000001">
    <property type="protein sequence ID" value="GLV68404.1"/>
    <property type="molecule type" value="Genomic_DNA"/>
</dbReference>
<keyword evidence="4" id="KW-1185">Reference proteome</keyword>
<feature type="domain" description="HNH" evidence="1">
    <location>
        <begin position="46"/>
        <end position="72"/>
    </location>
</feature>
<protein>
    <recommendedName>
        <fullName evidence="1">HNH domain-containing protein</fullName>
    </recommendedName>
</protein>
<gene>
    <name evidence="3" type="ORF">Pcaca03_08480</name>
    <name evidence="2" type="ORF">SOASR016_08520</name>
</gene>
<dbReference type="AlphaFoldDB" id="A0AAI9PCH9"/>
<dbReference type="Pfam" id="PF01844">
    <property type="entry name" value="HNH"/>
    <property type="match status" value="1"/>
</dbReference>
<dbReference type="Proteomes" id="UP001058167">
    <property type="component" value="Unassembled WGS sequence"/>
</dbReference>
<evidence type="ECO:0000313" key="2">
    <source>
        <dbReference type="EMBL" id="GKX46100.1"/>
    </source>
</evidence>
<reference evidence="3" key="2">
    <citation type="submission" date="2023-02" db="EMBL/GenBank/DDBJ databases">
        <title>Pectobacterium carotovorum subsp. carotovorum NBRC 12380.</title>
        <authorList>
            <person name="Ichikawa N."/>
            <person name="Sato H."/>
            <person name="Tonouchi N."/>
        </authorList>
    </citation>
    <scope>NUCLEOTIDE SEQUENCE</scope>
    <source>
        <strain evidence="3">NBRC 12380</strain>
    </source>
</reference>
<sequence length="104" mass="11809">MSNWTKEKIQAVWEKGAKVKDVDANMYRKDQCGAWMKRDEYGNRGHNEGWEIDHITTISKGGTDELSNLRPLQWANNAGRSDGRLTTIVTSDGYSNVYKNDDVA</sequence>
<organism evidence="3 5">
    <name type="scientific">Pectobacterium carotovorum subsp. carotovorum</name>
    <name type="common">Erwinia carotovora subsp. carotovora</name>
    <dbReference type="NCBI Taxonomy" id="555"/>
    <lineage>
        <taxon>Bacteria</taxon>
        <taxon>Pseudomonadati</taxon>
        <taxon>Pseudomonadota</taxon>
        <taxon>Gammaproteobacteria</taxon>
        <taxon>Enterobacterales</taxon>
        <taxon>Pectobacteriaceae</taxon>
        <taxon>Pectobacterium</taxon>
    </lineage>
</organism>
<dbReference type="GO" id="GO:0004519">
    <property type="term" value="F:endonuclease activity"/>
    <property type="evidence" value="ECO:0007669"/>
    <property type="project" value="InterPro"/>
</dbReference>
<dbReference type="InterPro" id="IPR003615">
    <property type="entry name" value="HNH_nuc"/>
</dbReference>
<dbReference type="RefSeq" id="WP_261865755.1">
    <property type="nucleotide sequence ID" value="NZ_BRLF01000001.1"/>
</dbReference>
<evidence type="ECO:0000259" key="1">
    <source>
        <dbReference type="Pfam" id="PF01844"/>
    </source>
</evidence>
<dbReference type="GO" id="GO:0008270">
    <property type="term" value="F:zinc ion binding"/>
    <property type="evidence" value="ECO:0007669"/>
    <property type="project" value="InterPro"/>
</dbReference>
<dbReference type="Proteomes" id="UP001165145">
    <property type="component" value="Unassembled WGS sequence"/>
</dbReference>
<evidence type="ECO:0000313" key="3">
    <source>
        <dbReference type="EMBL" id="GLV68404.1"/>
    </source>
</evidence>
<dbReference type="GO" id="GO:0003676">
    <property type="term" value="F:nucleic acid binding"/>
    <property type="evidence" value="ECO:0007669"/>
    <property type="project" value="InterPro"/>
</dbReference>
<dbReference type="EMBL" id="BRLF01000001">
    <property type="protein sequence ID" value="GKX46100.1"/>
    <property type="molecule type" value="Genomic_DNA"/>
</dbReference>
<proteinExistence type="predicted"/>
<dbReference type="Gene3D" id="1.10.30.50">
    <property type="match status" value="1"/>
</dbReference>
<accession>A0AAI9PCH9</accession>
<evidence type="ECO:0000313" key="4">
    <source>
        <dbReference type="Proteomes" id="UP001058167"/>
    </source>
</evidence>
<reference evidence="2" key="1">
    <citation type="submission" date="2022-06" db="EMBL/GenBank/DDBJ databases">
        <title>Draft genome sequences of Pectobacterium carotovorum subsp. carotovorum str. NBRC12380.</title>
        <authorList>
            <person name="Wakabayashi Y."/>
            <person name="Kojima K."/>
        </authorList>
    </citation>
    <scope>NUCLEOTIDE SEQUENCE</scope>
    <source>
        <strain evidence="2">NBRC 12380</strain>
    </source>
</reference>
<evidence type="ECO:0000313" key="5">
    <source>
        <dbReference type="Proteomes" id="UP001165145"/>
    </source>
</evidence>
<name>A0AAI9PCH9_PECCC</name>
<dbReference type="CDD" id="cd00085">
    <property type="entry name" value="HNHc"/>
    <property type="match status" value="1"/>
</dbReference>
<comment type="caution">
    <text evidence="3">The sequence shown here is derived from an EMBL/GenBank/DDBJ whole genome shotgun (WGS) entry which is preliminary data.</text>
</comment>
<dbReference type="InterPro" id="IPR002711">
    <property type="entry name" value="HNH"/>
</dbReference>